<feature type="compositionally biased region" description="Polar residues" evidence="6">
    <location>
        <begin position="96"/>
        <end position="135"/>
    </location>
</feature>
<feature type="compositionally biased region" description="Basic residues" evidence="6">
    <location>
        <begin position="1287"/>
        <end position="1301"/>
    </location>
</feature>
<comment type="similarity">
    <text evidence="1">Belongs to the peptidase C48 family.</text>
</comment>
<feature type="compositionally biased region" description="Polar residues" evidence="6">
    <location>
        <begin position="813"/>
        <end position="824"/>
    </location>
</feature>
<feature type="compositionally biased region" description="Basic and acidic residues" evidence="6">
    <location>
        <begin position="825"/>
        <end position="839"/>
    </location>
</feature>
<feature type="region of interest" description="Disordered" evidence="6">
    <location>
        <begin position="1"/>
        <end position="75"/>
    </location>
</feature>
<keyword evidence="5" id="KW-0378">Hydrolase</keyword>
<protein>
    <recommendedName>
        <fullName evidence="7">Ubiquitin-like protease family profile domain-containing protein</fullName>
    </recommendedName>
</protein>
<evidence type="ECO:0000256" key="5">
    <source>
        <dbReference type="ARBA" id="ARBA00022801"/>
    </source>
</evidence>
<dbReference type="Gene3D" id="3.40.395.10">
    <property type="entry name" value="Adenoviral Proteinase, Chain A"/>
    <property type="match status" value="1"/>
</dbReference>
<feature type="compositionally biased region" description="Low complexity" evidence="6">
    <location>
        <begin position="609"/>
        <end position="646"/>
    </location>
</feature>
<evidence type="ECO:0000313" key="9">
    <source>
        <dbReference type="Proteomes" id="UP000800039"/>
    </source>
</evidence>
<keyword evidence="2" id="KW-0597">Phosphoprotein</keyword>
<dbReference type="PROSITE" id="PS50600">
    <property type="entry name" value="ULP_PROTEASE"/>
    <property type="match status" value="1"/>
</dbReference>
<keyword evidence="3" id="KW-0645">Protease</keyword>
<feature type="compositionally biased region" description="Polar residues" evidence="6">
    <location>
        <begin position="240"/>
        <end position="251"/>
    </location>
</feature>
<dbReference type="Pfam" id="PF02902">
    <property type="entry name" value="Peptidase_C48"/>
    <property type="match status" value="1"/>
</dbReference>
<feature type="compositionally biased region" description="Basic residues" evidence="6">
    <location>
        <begin position="342"/>
        <end position="353"/>
    </location>
</feature>
<gene>
    <name evidence="8" type="ORF">K460DRAFT_403048</name>
</gene>
<proteinExistence type="inferred from homology"/>
<feature type="region of interest" description="Disordered" evidence="6">
    <location>
        <begin position="332"/>
        <end position="432"/>
    </location>
</feature>
<feature type="region of interest" description="Disordered" evidence="6">
    <location>
        <begin position="609"/>
        <end position="647"/>
    </location>
</feature>
<keyword evidence="4" id="KW-0833">Ubl conjugation pathway</keyword>
<dbReference type="GO" id="GO:0016926">
    <property type="term" value="P:protein desumoylation"/>
    <property type="evidence" value="ECO:0007669"/>
    <property type="project" value="TreeGrafter"/>
</dbReference>
<dbReference type="InterPro" id="IPR003653">
    <property type="entry name" value="Peptidase_C48_C"/>
</dbReference>
<dbReference type="InterPro" id="IPR051947">
    <property type="entry name" value="Sentrin-specific_protease"/>
</dbReference>
<dbReference type="PANTHER" id="PTHR46896:SF3">
    <property type="entry name" value="FI06413P-RELATED"/>
    <property type="match status" value="1"/>
</dbReference>
<feature type="compositionally biased region" description="Polar residues" evidence="6">
    <location>
        <begin position="1173"/>
        <end position="1183"/>
    </location>
</feature>
<feature type="domain" description="Ubiquitin-like protease family profile" evidence="7">
    <location>
        <begin position="685"/>
        <end position="986"/>
    </location>
</feature>
<feature type="compositionally biased region" description="Basic and acidic residues" evidence="6">
    <location>
        <begin position="849"/>
        <end position="861"/>
    </location>
</feature>
<dbReference type="SUPFAM" id="SSF54001">
    <property type="entry name" value="Cysteine proteinases"/>
    <property type="match status" value="1"/>
</dbReference>
<dbReference type="GO" id="GO:0006508">
    <property type="term" value="P:proteolysis"/>
    <property type="evidence" value="ECO:0007669"/>
    <property type="project" value="UniProtKB-KW"/>
</dbReference>
<comment type="caution">
    <text evidence="8">The sequence shown here is derived from an EMBL/GenBank/DDBJ whole genome shotgun (WGS) entry which is preliminary data.</text>
</comment>
<feature type="region of interest" description="Disordered" evidence="6">
    <location>
        <begin position="96"/>
        <end position="293"/>
    </location>
</feature>
<evidence type="ECO:0000256" key="1">
    <source>
        <dbReference type="ARBA" id="ARBA00005234"/>
    </source>
</evidence>
<evidence type="ECO:0000256" key="4">
    <source>
        <dbReference type="ARBA" id="ARBA00022786"/>
    </source>
</evidence>
<evidence type="ECO:0000256" key="3">
    <source>
        <dbReference type="ARBA" id="ARBA00022670"/>
    </source>
</evidence>
<evidence type="ECO:0000259" key="7">
    <source>
        <dbReference type="PROSITE" id="PS50600"/>
    </source>
</evidence>
<organism evidence="8 9">
    <name type="scientific">Cucurbitaria berberidis CBS 394.84</name>
    <dbReference type="NCBI Taxonomy" id="1168544"/>
    <lineage>
        <taxon>Eukaryota</taxon>
        <taxon>Fungi</taxon>
        <taxon>Dikarya</taxon>
        <taxon>Ascomycota</taxon>
        <taxon>Pezizomycotina</taxon>
        <taxon>Dothideomycetes</taxon>
        <taxon>Pleosporomycetidae</taxon>
        <taxon>Pleosporales</taxon>
        <taxon>Pleosporineae</taxon>
        <taxon>Cucurbitariaceae</taxon>
        <taxon>Cucurbitaria</taxon>
    </lineage>
</organism>
<feature type="compositionally biased region" description="Basic and acidic residues" evidence="6">
    <location>
        <begin position="332"/>
        <end position="341"/>
    </location>
</feature>
<dbReference type="GO" id="GO:0005634">
    <property type="term" value="C:nucleus"/>
    <property type="evidence" value="ECO:0007669"/>
    <property type="project" value="TreeGrafter"/>
</dbReference>
<feature type="region of interest" description="Disordered" evidence="6">
    <location>
        <begin position="1035"/>
        <end position="1367"/>
    </location>
</feature>
<evidence type="ECO:0000313" key="8">
    <source>
        <dbReference type="EMBL" id="KAF1847720.1"/>
    </source>
</evidence>
<feature type="compositionally biased region" description="Polar residues" evidence="6">
    <location>
        <begin position="1137"/>
        <end position="1158"/>
    </location>
</feature>
<feature type="compositionally biased region" description="Low complexity" evidence="6">
    <location>
        <begin position="1199"/>
        <end position="1210"/>
    </location>
</feature>
<reference evidence="8" key="1">
    <citation type="submission" date="2020-01" db="EMBL/GenBank/DDBJ databases">
        <authorList>
            <consortium name="DOE Joint Genome Institute"/>
            <person name="Haridas S."/>
            <person name="Albert R."/>
            <person name="Binder M."/>
            <person name="Bloem J."/>
            <person name="Labutti K."/>
            <person name="Salamov A."/>
            <person name="Andreopoulos B."/>
            <person name="Baker S.E."/>
            <person name="Barry K."/>
            <person name="Bills G."/>
            <person name="Bluhm B.H."/>
            <person name="Cannon C."/>
            <person name="Castanera R."/>
            <person name="Culley D.E."/>
            <person name="Daum C."/>
            <person name="Ezra D."/>
            <person name="Gonzalez J.B."/>
            <person name="Henrissat B."/>
            <person name="Kuo A."/>
            <person name="Liang C."/>
            <person name="Lipzen A."/>
            <person name="Lutzoni F."/>
            <person name="Magnuson J."/>
            <person name="Mondo S."/>
            <person name="Nolan M."/>
            <person name="Ohm R."/>
            <person name="Pangilinan J."/>
            <person name="Park H.-J."/>
            <person name="Ramirez L."/>
            <person name="Alfaro M."/>
            <person name="Sun H."/>
            <person name="Tritt A."/>
            <person name="Yoshinaga Y."/>
            <person name="Zwiers L.-H."/>
            <person name="Turgeon B.G."/>
            <person name="Goodwin S.B."/>
            <person name="Spatafora J.W."/>
            <person name="Crous P.W."/>
            <person name="Grigoriev I.V."/>
        </authorList>
    </citation>
    <scope>NUCLEOTIDE SEQUENCE</scope>
    <source>
        <strain evidence="8">CBS 394.84</strain>
    </source>
</reference>
<dbReference type="PANTHER" id="PTHR46896">
    <property type="entry name" value="SENTRIN-SPECIFIC PROTEASE"/>
    <property type="match status" value="1"/>
</dbReference>
<dbReference type="RefSeq" id="XP_040790283.1">
    <property type="nucleotide sequence ID" value="XM_040936581.1"/>
</dbReference>
<name>A0A9P4GMF5_9PLEO</name>
<feature type="compositionally biased region" description="Basic and acidic residues" evidence="6">
    <location>
        <begin position="252"/>
        <end position="262"/>
    </location>
</feature>
<dbReference type="GO" id="GO:0070139">
    <property type="term" value="F:SUMO-specific endopeptidase activity"/>
    <property type="evidence" value="ECO:0007669"/>
    <property type="project" value="TreeGrafter"/>
</dbReference>
<sequence>MTANDAGAPSPTRELPPWRHSRGSTPISKTMPAVIDLSSPPSKNSKTPYKPEGPREPKRPRLAKSQISDDEKRLVGDFSTPADAVALPDPQIWMTSTSFGQGTMNKKPGWSSSFRPVNTISDVNTAGRSNQVTYSRQHRPYPPPIGQARHAGQLAFLDRTKGKVSTSPVSSRERLDQPLRGVSPAKRRKTQHIIDLDDDDDDVGTEAPPSIPYTPADTSHDAPLSARSSQSQVSVGSGSTLLRSQEQSQSKSEFRATDDLVNSRRKKTRTPGHYRRQGTQRGSPFGGGSVSGTAKIHVPQASILVHDDEGASRDQTARRLILQDFIQGEVARSSEESEWHQHPSRKHNTKTSRHFPNARINESTSEQITNNRQATEKATDLRNQYRPAPSPSMDVDSSEDELAMSNTNNSARNRENLPSKAKQAANSSVKRKVPRREVSKGWPLVFARTREYEYSSVMEHGRPELFLLPGPDPNDWRITMYDDTDGVYDTKVQIRTRDVNVIQADDISRIRLLGPRQQNGNPLIFDLQFAKTPDFQLFREEHAPSLTTTGRIYTKESDAMATMFNRFLPRNDKVGTSELVHDDISEAENYKDVNKMSRIPLWSQLRSSIPSSNSNAVSNENAGSTTAPSARRVSTRPTRSTRSSAPNYDLEAATDYREVEKFSVVVGLGTRWPKPVEYGHGRQRAVVHFDDLARLDEEEFMNDSLIDFYMIYLFEKLHVPSQKVYFFNTYFFTQLTKNTGRQSMNYKTVERWTSKIDIFSYDYIVVPINEATHWYLAIICNVSNIDRKPVVEDFDKDFAEALEHSRKDLVVQTEATSGTPQLVESSRHSNDAEEDHNERTDDEPNLFDEESRLNLVDREDTGPDDGLQAEAKIAHVAESESDAEVVPKGIFSSLSAVRAKKKAKRKFPQAKKDPNQPIILILDSLGQVRSSTVRALKDWLAAEGEAKRGMEAIIKEKGYYPKASQIPRQDNWTDCGVYLLGYVEKFFQDPDEFKNKLLTGEMSAHEDWPELKPREMRKAMRETICQIAEEQQAARKVEKKAKKEDSKAKASPAPIKESVKLEASENVPSGRPEVGLTEPTSSETKTRESNAQPLVKFPKPRLASPFTFESQSAEAIARSQTPEAVVKVSDSPPVVTLSVQPANTTPPSKWTPRQSPSKTPRRNSPEVRIPGKTPQSVESTRSGRTIMGGAAPQFGLVHPPRSASRSLSPSRRLRQDENESQLRLPVAKRQHTRSPQQQKGHGIERSSPLVTGSREGSEGQPITIEDSQEVKPVAIDCSKHQPTSSPSRRKPPTRSPRRPQVLRHSPSVEEILPSIPRAAQRKHDPGDQHSAGQKLETNASPPEVTIKETPKAIRSSPRSQKDNSRPR</sequence>
<feature type="compositionally biased region" description="Polar residues" evidence="6">
    <location>
        <begin position="1107"/>
        <end position="1122"/>
    </location>
</feature>
<feature type="compositionally biased region" description="Basic residues" evidence="6">
    <location>
        <begin position="263"/>
        <end position="278"/>
    </location>
</feature>
<evidence type="ECO:0000256" key="6">
    <source>
        <dbReference type="SAM" id="MobiDB-lite"/>
    </source>
</evidence>
<dbReference type="OrthoDB" id="442460at2759"/>
<dbReference type="Proteomes" id="UP000800039">
    <property type="component" value="Unassembled WGS sequence"/>
</dbReference>
<keyword evidence="9" id="KW-1185">Reference proteome</keyword>
<evidence type="ECO:0000256" key="2">
    <source>
        <dbReference type="ARBA" id="ARBA00022553"/>
    </source>
</evidence>
<feature type="region of interest" description="Disordered" evidence="6">
    <location>
        <begin position="809"/>
        <end position="866"/>
    </location>
</feature>
<feature type="compositionally biased region" description="Low complexity" evidence="6">
    <location>
        <begin position="228"/>
        <end position="239"/>
    </location>
</feature>
<accession>A0A9P4GMF5</accession>
<dbReference type="InterPro" id="IPR038765">
    <property type="entry name" value="Papain-like_cys_pep_sf"/>
</dbReference>
<dbReference type="GO" id="GO:0005737">
    <property type="term" value="C:cytoplasm"/>
    <property type="evidence" value="ECO:0007669"/>
    <property type="project" value="TreeGrafter"/>
</dbReference>
<dbReference type="GeneID" id="63853831"/>
<dbReference type="EMBL" id="ML976615">
    <property type="protein sequence ID" value="KAF1847720.1"/>
    <property type="molecule type" value="Genomic_DNA"/>
</dbReference>
<feature type="compositionally biased region" description="Polar residues" evidence="6">
    <location>
        <begin position="360"/>
        <end position="373"/>
    </location>
</feature>
<feature type="compositionally biased region" description="Basic and acidic residues" evidence="6">
    <location>
        <begin position="1035"/>
        <end position="1048"/>
    </location>
</feature>